<dbReference type="SUPFAM" id="SSF47072">
    <property type="entry name" value="Cysteine alpha-hairpin motif"/>
    <property type="match status" value="1"/>
</dbReference>
<keyword evidence="11" id="KW-1185">Reference proteome</keyword>
<evidence type="ECO:0000256" key="5">
    <source>
        <dbReference type="ARBA" id="ARBA00023128"/>
    </source>
</evidence>
<keyword evidence="3 8" id="KW-0479">Metal-binding</keyword>
<comment type="caution">
    <text evidence="10">The sequence shown here is derived from an EMBL/GenBank/DDBJ whole genome shotgun (WGS) entry which is preliminary data.</text>
</comment>
<keyword evidence="4 8" id="KW-0186">Copper</keyword>
<feature type="binding site" evidence="8">
    <location>
        <position position="34"/>
    </location>
    <ligand>
        <name>Cu cation</name>
        <dbReference type="ChEBI" id="CHEBI:23378"/>
    </ligand>
</feature>
<evidence type="ECO:0000256" key="3">
    <source>
        <dbReference type="ARBA" id="ARBA00022723"/>
    </source>
</evidence>
<dbReference type="GO" id="GO:0005507">
    <property type="term" value="F:copper ion binding"/>
    <property type="evidence" value="ECO:0007669"/>
    <property type="project" value="InterPro"/>
</dbReference>
<evidence type="ECO:0000256" key="1">
    <source>
        <dbReference type="ARBA" id="ARBA00004569"/>
    </source>
</evidence>
<evidence type="ECO:0000256" key="4">
    <source>
        <dbReference type="ARBA" id="ARBA00023008"/>
    </source>
</evidence>
<reference evidence="10 11" key="1">
    <citation type="journal article" date="2018" name="BMC Genomics">
        <title>Comparative genome analyses reveal sequence features reflecting distinct modes of host-adaptation between dicot and monocot powdery mildew.</title>
        <authorList>
            <person name="Wu Y."/>
            <person name="Ma X."/>
            <person name="Pan Z."/>
            <person name="Kale S.D."/>
            <person name="Song Y."/>
            <person name="King H."/>
            <person name="Zhang Q."/>
            <person name="Presley C."/>
            <person name="Deng X."/>
            <person name="Wei C.I."/>
            <person name="Xiao S."/>
        </authorList>
    </citation>
    <scope>NUCLEOTIDE SEQUENCE [LARGE SCALE GENOMIC DNA]</scope>
    <source>
        <strain evidence="10">UMSG2</strain>
    </source>
</reference>
<accession>A0A420HD19</accession>
<evidence type="ECO:0000313" key="10">
    <source>
        <dbReference type="EMBL" id="RKF55344.1"/>
    </source>
</evidence>
<protein>
    <submittedName>
        <fullName evidence="10">Cytochrome c oxidase copper chaperone</fullName>
    </submittedName>
</protein>
<dbReference type="InterPro" id="IPR009069">
    <property type="entry name" value="Cys_alpha_HP_mot_SF"/>
</dbReference>
<dbReference type="AlphaFoldDB" id="A0A420HD19"/>
<dbReference type="PANTHER" id="PTHR16719">
    <property type="entry name" value="CYTOCHROME C OXIDASE COPPER CHAPERONE"/>
    <property type="match status" value="1"/>
</dbReference>
<feature type="region of interest" description="Disordered" evidence="9">
    <location>
        <begin position="1"/>
        <end position="22"/>
    </location>
</feature>
<evidence type="ECO:0000256" key="7">
    <source>
        <dbReference type="ARBA" id="ARBA00023186"/>
    </source>
</evidence>
<feature type="binding site" evidence="8">
    <location>
        <position position="35"/>
    </location>
    <ligand>
        <name>Cu cation</name>
        <dbReference type="ChEBI" id="CHEBI:23378"/>
    </ligand>
</feature>
<evidence type="ECO:0000256" key="8">
    <source>
        <dbReference type="PIRSR" id="PIRSR607745-1"/>
    </source>
</evidence>
<dbReference type="GO" id="GO:0033617">
    <property type="term" value="P:mitochondrial respiratory chain complex IV assembly"/>
    <property type="evidence" value="ECO:0007669"/>
    <property type="project" value="TreeGrafter"/>
</dbReference>
<organism evidence="10 11">
    <name type="scientific">Erysiphe neolycopersici</name>
    <dbReference type="NCBI Taxonomy" id="212602"/>
    <lineage>
        <taxon>Eukaryota</taxon>
        <taxon>Fungi</taxon>
        <taxon>Dikarya</taxon>
        <taxon>Ascomycota</taxon>
        <taxon>Pezizomycotina</taxon>
        <taxon>Leotiomycetes</taxon>
        <taxon>Erysiphales</taxon>
        <taxon>Erysiphaceae</taxon>
        <taxon>Erysiphe</taxon>
    </lineage>
</organism>
<dbReference type="Gene3D" id="1.10.287.1130">
    <property type="entry name" value="CytochromE C oxidase copper chaperone"/>
    <property type="match status" value="1"/>
</dbReference>
<dbReference type="GO" id="GO:0005758">
    <property type="term" value="C:mitochondrial intermembrane space"/>
    <property type="evidence" value="ECO:0007669"/>
    <property type="project" value="UniProtKB-SubCell"/>
</dbReference>
<evidence type="ECO:0000256" key="9">
    <source>
        <dbReference type="SAM" id="MobiDB-lite"/>
    </source>
</evidence>
<dbReference type="GO" id="GO:0016531">
    <property type="term" value="F:copper chaperone activity"/>
    <property type="evidence" value="ECO:0007669"/>
    <property type="project" value="InterPro"/>
</dbReference>
<dbReference type="OrthoDB" id="1915887at2759"/>
<comment type="similarity">
    <text evidence="2">Belongs to the COX17 family.</text>
</comment>
<keyword evidence="6" id="KW-1015">Disulfide bond</keyword>
<evidence type="ECO:0000256" key="2">
    <source>
        <dbReference type="ARBA" id="ARBA00009241"/>
    </source>
</evidence>
<comment type="subcellular location">
    <subcellularLocation>
        <location evidence="1">Mitochondrion intermembrane space</location>
    </subcellularLocation>
</comment>
<dbReference type="Proteomes" id="UP000286134">
    <property type="component" value="Unassembled WGS sequence"/>
</dbReference>
<gene>
    <name evidence="10" type="ORF">OnM2_090010</name>
</gene>
<dbReference type="PROSITE" id="PS51808">
    <property type="entry name" value="CHCH"/>
    <property type="match status" value="1"/>
</dbReference>
<dbReference type="InterPro" id="IPR007745">
    <property type="entry name" value="Cyt_c_oxidase_Cu-chaperone"/>
</dbReference>
<evidence type="ECO:0000256" key="6">
    <source>
        <dbReference type="ARBA" id="ARBA00023157"/>
    </source>
</evidence>
<name>A0A420HD19_9PEZI</name>
<proteinExistence type="inferred from homology"/>
<dbReference type="STRING" id="212602.A0A420HD19"/>
<dbReference type="PANTHER" id="PTHR16719:SF0">
    <property type="entry name" value="CYTOCHROME C OXIDASE COPPER CHAPERONE"/>
    <property type="match status" value="1"/>
</dbReference>
<evidence type="ECO:0000313" key="11">
    <source>
        <dbReference type="Proteomes" id="UP000286134"/>
    </source>
</evidence>
<keyword evidence="7" id="KW-0143">Chaperone</keyword>
<dbReference type="EMBL" id="MCFK01009046">
    <property type="protein sequence ID" value="RKF55344.1"/>
    <property type="molecule type" value="Genomic_DNA"/>
</dbReference>
<sequence length="78" mass="8698">MESCHITSRDSKTNKTPQASTTVTTTATANVKPCCVCKDEKTLRDDCMLFSTSQDPTQNCAEFINKYKKCMATYGFNI</sequence>
<dbReference type="Pfam" id="PF05051">
    <property type="entry name" value="COX17"/>
    <property type="match status" value="1"/>
</dbReference>
<keyword evidence="5" id="KW-0496">Mitochondrion</keyword>